<protein>
    <submittedName>
        <fullName evidence="2">Uncharacterized protein</fullName>
    </submittedName>
</protein>
<comment type="caution">
    <text evidence="2">The sequence shown here is derived from an EMBL/GenBank/DDBJ whole genome shotgun (WGS) entry which is preliminary data.</text>
</comment>
<evidence type="ECO:0000313" key="3">
    <source>
        <dbReference type="Proteomes" id="UP001189429"/>
    </source>
</evidence>
<evidence type="ECO:0000313" key="2">
    <source>
        <dbReference type="EMBL" id="CAK0903577.1"/>
    </source>
</evidence>
<dbReference type="Proteomes" id="UP001189429">
    <property type="component" value="Unassembled WGS sequence"/>
</dbReference>
<name>A0ABN9XU64_9DINO</name>
<feature type="region of interest" description="Disordered" evidence="1">
    <location>
        <begin position="51"/>
        <end position="127"/>
    </location>
</feature>
<evidence type="ECO:0000256" key="1">
    <source>
        <dbReference type="SAM" id="MobiDB-lite"/>
    </source>
</evidence>
<sequence length="153" mass="16890">MQRAAQEGRPPARRPEARRGRCAASRAAVVQATLPVRECVLHAVTAMDTEDVQSSLTAEGAREDTRHRRTLPKAALPPGTRRTRDATHRAHMDLAGPTRHRTLPPVTARKNKRASVVQRWGPEGWGPKDEAPQIVKIHPCRHSHPLQLVSAAL</sequence>
<gene>
    <name evidence="2" type="ORF">PCOR1329_LOCUS79868</name>
</gene>
<keyword evidence="3" id="KW-1185">Reference proteome</keyword>
<organism evidence="2 3">
    <name type="scientific">Prorocentrum cordatum</name>
    <dbReference type="NCBI Taxonomy" id="2364126"/>
    <lineage>
        <taxon>Eukaryota</taxon>
        <taxon>Sar</taxon>
        <taxon>Alveolata</taxon>
        <taxon>Dinophyceae</taxon>
        <taxon>Prorocentrales</taxon>
        <taxon>Prorocentraceae</taxon>
        <taxon>Prorocentrum</taxon>
    </lineage>
</organism>
<accession>A0ABN9XU64</accession>
<dbReference type="EMBL" id="CAUYUJ010021261">
    <property type="protein sequence ID" value="CAK0903577.1"/>
    <property type="molecule type" value="Genomic_DNA"/>
</dbReference>
<feature type="region of interest" description="Disordered" evidence="1">
    <location>
        <begin position="1"/>
        <end position="22"/>
    </location>
</feature>
<proteinExistence type="predicted"/>
<reference evidence="2" key="1">
    <citation type="submission" date="2023-10" db="EMBL/GenBank/DDBJ databases">
        <authorList>
            <person name="Chen Y."/>
            <person name="Shah S."/>
            <person name="Dougan E. K."/>
            <person name="Thang M."/>
            <person name="Chan C."/>
        </authorList>
    </citation>
    <scope>NUCLEOTIDE SEQUENCE [LARGE SCALE GENOMIC DNA]</scope>
</reference>
<feature type="compositionally biased region" description="Basic and acidic residues" evidence="1">
    <location>
        <begin position="82"/>
        <end position="92"/>
    </location>
</feature>